<protein>
    <submittedName>
        <fullName evidence="1">Uncharacterized protein</fullName>
    </submittedName>
</protein>
<name>A0A1Y2I7Q8_TRAC3</name>
<dbReference type="EMBL" id="KZ084170">
    <property type="protein sequence ID" value="OSC96673.1"/>
    <property type="molecule type" value="Genomic_DNA"/>
</dbReference>
<reference evidence="1 2" key="1">
    <citation type="journal article" date="2015" name="Biotechnol. Biofuels">
        <title>Enhanced degradation of softwood versus hardwood by the white-rot fungus Pycnoporus coccineus.</title>
        <authorList>
            <person name="Couturier M."/>
            <person name="Navarro D."/>
            <person name="Chevret D."/>
            <person name="Henrissat B."/>
            <person name="Piumi F."/>
            <person name="Ruiz-Duenas F.J."/>
            <person name="Martinez A.T."/>
            <person name="Grigoriev I.V."/>
            <person name="Riley R."/>
            <person name="Lipzen A."/>
            <person name="Berrin J.G."/>
            <person name="Master E.R."/>
            <person name="Rosso M.N."/>
        </authorList>
    </citation>
    <scope>NUCLEOTIDE SEQUENCE [LARGE SCALE GENOMIC DNA]</scope>
    <source>
        <strain evidence="1 2">BRFM310</strain>
    </source>
</reference>
<sequence>MRDGTVAILHNCQRKRSWCATEGRKRKPESTGVQVVERYKAVSRRRVTRHSRRPRGKLRRSLSTVLVLSTGCCSCGEGDERIRSEADTSEPKQSPAW</sequence>
<gene>
    <name evidence="1" type="ORF">PYCCODRAFT_1440882</name>
</gene>
<evidence type="ECO:0000313" key="2">
    <source>
        <dbReference type="Proteomes" id="UP000193067"/>
    </source>
</evidence>
<dbReference type="Proteomes" id="UP000193067">
    <property type="component" value="Unassembled WGS sequence"/>
</dbReference>
<organism evidence="1 2">
    <name type="scientific">Trametes coccinea (strain BRFM310)</name>
    <name type="common">Pycnoporus coccineus</name>
    <dbReference type="NCBI Taxonomy" id="1353009"/>
    <lineage>
        <taxon>Eukaryota</taxon>
        <taxon>Fungi</taxon>
        <taxon>Dikarya</taxon>
        <taxon>Basidiomycota</taxon>
        <taxon>Agaricomycotina</taxon>
        <taxon>Agaricomycetes</taxon>
        <taxon>Polyporales</taxon>
        <taxon>Polyporaceae</taxon>
        <taxon>Trametes</taxon>
    </lineage>
</organism>
<dbReference type="AlphaFoldDB" id="A0A1Y2I7Q8"/>
<proteinExistence type="predicted"/>
<keyword evidence="2" id="KW-1185">Reference proteome</keyword>
<evidence type="ECO:0000313" key="1">
    <source>
        <dbReference type="EMBL" id="OSC96673.1"/>
    </source>
</evidence>
<accession>A0A1Y2I7Q8</accession>